<proteinExistence type="predicted"/>
<dbReference type="AlphaFoldDB" id="A0A916JUV4"/>
<accession>A0A916JUV4</accession>
<sequence length="70" mass="7859">MTTELHFHDKKIPVTFISSDQKAIPRLITVLESSGTHTATMTSIDRIEIVGNQAILHSSEEKEKVHLSLF</sequence>
<organism evidence="1 2">
    <name type="scientific">Paenibacillus solanacearum</name>
    <dbReference type="NCBI Taxonomy" id="2048548"/>
    <lineage>
        <taxon>Bacteria</taxon>
        <taxon>Bacillati</taxon>
        <taxon>Bacillota</taxon>
        <taxon>Bacilli</taxon>
        <taxon>Bacillales</taxon>
        <taxon>Paenibacillaceae</taxon>
        <taxon>Paenibacillus</taxon>
    </lineage>
</organism>
<dbReference type="RefSeq" id="WP_218090564.1">
    <property type="nucleotide sequence ID" value="NZ_CAJVAS010000002.1"/>
</dbReference>
<dbReference type="EMBL" id="CAJVAS010000002">
    <property type="protein sequence ID" value="CAG7604834.1"/>
    <property type="molecule type" value="Genomic_DNA"/>
</dbReference>
<name>A0A916JUV4_9BACL</name>
<gene>
    <name evidence="1" type="ORF">PAESOLCIP111_00741</name>
</gene>
<reference evidence="1" key="1">
    <citation type="submission" date="2021-06" db="EMBL/GenBank/DDBJ databases">
        <authorList>
            <person name="Criscuolo A."/>
        </authorList>
    </citation>
    <scope>NUCLEOTIDE SEQUENCE</scope>
    <source>
        <strain evidence="1">CIP111600</strain>
    </source>
</reference>
<keyword evidence="2" id="KW-1185">Reference proteome</keyword>
<evidence type="ECO:0000313" key="2">
    <source>
        <dbReference type="Proteomes" id="UP000693672"/>
    </source>
</evidence>
<dbReference type="Proteomes" id="UP000693672">
    <property type="component" value="Unassembled WGS sequence"/>
</dbReference>
<protein>
    <submittedName>
        <fullName evidence="1">Uncharacterized protein</fullName>
    </submittedName>
</protein>
<evidence type="ECO:0000313" key="1">
    <source>
        <dbReference type="EMBL" id="CAG7604834.1"/>
    </source>
</evidence>
<comment type="caution">
    <text evidence="1">The sequence shown here is derived from an EMBL/GenBank/DDBJ whole genome shotgun (WGS) entry which is preliminary data.</text>
</comment>